<evidence type="ECO:0000313" key="1">
    <source>
        <dbReference type="EMBL" id="PKB97045.1"/>
    </source>
</evidence>
<dbReference type="VEuPathDB" id="FungiDB:RhiirFUN_024179"/>
<accession>A0A2I1DXK3</accession>
<dbReference type="VEuPathDB" id="FungiDB:FUN_024826"/>
<dbReference type="VEuPathDB" id="FungiDB:RhiirFUN_024180"/>
<dbReference type="AlphaFoldDB" id="A0A2I1DXK3"/>
<reference evidence="1 2" key="1">
    <citation type="submission" date="2016-04" db="EMBL/GenBank/DDBJ databases">
        <title>Genome analyses suggest a sexual origin of heterokaryosis in a supposedly ancient asexual fungus.</title>
        <authorList>
            <person name="Ropars J."/>
            <person name="Sedzielewska K."/>
            <person name="Noel J."/>
            <person name="Charron P."/>
            <person name="Farinelli L."/>
            <person name="Marton T."/>
            <person name="Kruger M."/>
            <person name="Pelin A."/>
            <person name="Brachmann A."/>
            <person name="Corradi N."/>
        </authorList>
    </citation>
    <scope>NUCLEOTIDE SEQUENCE [LARGE SCALE GENOMIC DNA]</scope>
    <source>
        <strain evidence="1 2">A5</strain>
    </source>
</reference>
<evidence type="ECO:0000313" key="2">
    <source>
        <dbReference type="Proteomes" id="UP000232722"/>
    </source>
</evidence>
<dbReference type="VEuPathDB" id="FungiDB:FUN_015923"/>
<protein>
    <submittedName>
        <fullName evidence="1">Uncharacterized protein</fullName>
    </submittedName>
</protein>
<proteinExistence type="predicted"/>
<dbReference type="OrthoDB" id="2311705at2759"/>
<gene>
    <name evidence="1" type="ORF">RhiirA5_433821</name>
</gene>
<dbReference type="Proteomes" id="UP000232722">
    <property type="component" value="Unassembled WGS sequence"/>
</dbReference>
<dbReference type="VEuPathDB" id="FungiDB:RhiirFUN_024181"/>
<dbReference type="EMBL" id="LLXJ01003459">
    <property type="protein sequence ID" value="PKB97045.1"/>
    <property type="molecule type" value="Genomic_DNA"/>
</dbReference>
<organism evidence="1 2">
    <name type="scientific">Rhizophagus irregularis</name>
    <dbReference type="NCBI Taxonomy" id="588596"/>
    <lineage>
        <taxon>Eukaryota</taxon>
        <taxon>Fungi</taxon>
        <taxon>Fungi incertae sedis</taxon>
        <taxon>Mucoromycota</taxon>
        <taxon>Glomeromycotina</taxon>
        <taxon>Glomeromycetes</taxon>
        <taxon>Glomerales</taxon>
        <taxon>Glomeraceae</taxon>
        <taxon>Rhizophagus</taxon>
    </lineage>
</organism>
<dbReference type="VEuPathDB" id="FungiDB:RhiirA1_461909"/>
<reference evidence="1 2" key="2">
    <citation type="submission" date="2017-09" db="EMBL/GenBank/DDBJ databases">
        <title>Extensive intraspecific genome diversity in a model arbuscular mycorrhizal fungus.</title>
        <authorList>
            <person name="Chen E.C."/>
            <person name="Morin E."/>
            <person name="Beaudet D."/>
            <person name="Noel J."/>
            <person name="Ndikumana S."/>
            <person name="Charron P."/>
            <person name="St-Onge C."/>
            <person name="Giorgi J."/>
            <person name="Grigoriev I.V."/>
            <person name="Roux C."/>
            <person name="Martin F.M."/>
            <person name="Corradi N."/>
        </authorList>
    </citation>
    <scope>NUCLEOTIDE SEQUENCE [LARGE SCALE GENOMIC DNA]</scope>
    <source>
        <strain evidence="1 2">A5</strain>
    </source>
</reference>
<sequence length="494" mass="56429">MANDQGRKQILNMADSIDKIEGARKISIDVFLCAGFNTIGDLKKEGAYAQSVVTDSDKDNKTDSEEDESDESVYESEIAIPTAQSEFKAKIAELDVLKQYNMELEAENFDLKREVVNLRKCNKEHESRIKELKKSRRGTDTENIFIQLVKQFERGMANKLRRTLQKEGKYSSFQSYRENTIPRQVSIDTNYYDLRCVESSLEFRLSAFKKDDSTGANKLFIQESGTLSKEILGNTNRYGFVSGSDEPHILESSVEAKREGCKIHNGFIDSLPNITERSGSKVKEGELAGNTLNKEEGQCPNIRKMEKMQTSLGKLRRVGSLGGDDWKMIVPQKMCHLIYPNSCCTEDELSSIANYSNMIQMRSSEGVNKKTSYCNDLILVDIFEDKSRIATLINNYEVLDNDNIDPKELIYYIKIVAEFGFDHIIIIGEIEFGLLFLDCYGRVFLWEDQGQMLWPLGNSPEDVSKCEIKGVDQVRWFVVNGIVYKYITKWEDTF</sequence>
<name>A0A2I1DXK3_9GLOM</name>
<comment type="caution">
    <text evidence="1">The sequence shown here is derived from an EMBL/GenBank/DDBJ whole genome shotgun (WGS) entry which is preliminary data.</text>
</comment>